<dbReference type="SUPFAM" id="SSF46785">
    <property type="entry name" value="Winged helix' DNA-binding domain"/>
    <property type="match status" value="2"/>
</dbReference>
<evidence type="ECO:0000256" key="2">
    <source>
        <dbReference type="SAM" id="MobiDB-lite"/>
    </source>
</evidence>
<dbReference type="Pfam" id="PF21205">
    <property type="entry name" value="Rep3_C"/>
    <property type="match status" value="1"/>
</dbReference>
<feature type="compositionally biased region" description="Polar residues" evidence="2">
    <location>
        <begin position="292"/>
        <end position="302"/>
    </location>
</feature>
<evidence type="ECO:0000313" key="5">
    <source>
        <dbReference type="Proteomes" id="UP001236657"/>
    </source>
</evidence>
<proteinExistence type="inferred from homology"/>
<dbReference type="Pfam" id="PF01051">
    <property type="entry name" value="Rep3_N"/>
    <property type="match status" value="1"/>
</dbReference>
<evidence type="ECO:0000259" key="3">
    <source>
        <dbReference type="Pfam" id="PF01051"/>
    </source>
</evidence>
<dbReference type="RefSeq" id="WP_308898897.1">
    <property type="nucleotide sequence ID" value="NZ_CP133219.1"/>
</dbReference>
<dbReference type="InterPro" id="IPR000525">
    <property type="entry name" value="Initiator_Rep_WH1"/>
</dbReference>
<dbReference type="InterPro" id="IPR036390">
    <property type="entry name" value="WH_DNA-bd_sf"/>
</dbReference>
<sequence>MNKSMEATLARIKANIEQKTQNTNIAAHSDPRHELTENSVTKSNALCRAYYRFGLVEKRCMEAMISKLNPLRSDNIQEIELKAIDYAKAFSVDERIAYRDLASAAHDLMRRVISTEDDDGKGRTEFTLMSKARYRESEGRIVCMFNPLIVPHLMGLYNDFAKYPLKDAANFSSSYTWRFYELLVSWAQDKKKTGGVFVGWLTIAVDELRQMMGMPDSYQWVHVNSTLEKVTNELKEKAHLSVKITNQKTSRKITHLKIEFIEDEQIPMPLSGGELPKKPRKGKAKLSGQAIPAQSPSSANSP</sequence>
<protein>
    <submittedName>
        <fullName evidence="4">Replication initiation protein</fullName>
    </submittedName>
</protein>
<dbReference type="EMBL" id="CP133219">
    <property type="protein sequence ID" value="WML92516.1"/>
    <property type="molecule type" value="Genomic_DNA"/>
</dbReference>
<feature type="domain" description="Initiator Rep protein WH1" evidence="3">
    <location>
        <begin position="40"/>
        <end position="183"/>
    </location>
</feature>
<keyword evidence="4" id="KW-0614">Plasmid</keyword>
<evidence type="ECO:0000256" key="1">
    <source>
        <dbReference type="ARBA" id="ARBA00038283"/>
    </source>
</evidence>
<dbReference type="Proteomes" id="UP001236657">
    <property type="component" value="Plasmid pThlacMK1_1"/>
</dbReference>
<dbReference type="Gene3D" id="1.10.10.10">
    <property type="entry name" value="Winged helix-like DNA-binding domain superfamily/Winged helix DNA-binding domain"/>
    <property type="match status" value="2"/>
</dbReference>
<reference evidence="4 5" key="1">
    <citation type="submission" date="2023-08" db="EMBL/GenBank/DDBJ databases">
        <title>New molecular markers tilS and rpoB for phylogenetic and monitoring studies of the genus Thiothrix biodiversity.</title>
        <authorList>
            <person name="Ravin N.V."/>
            <person name="Smolyakov D."/>
            <person name="Markov N.D."/>
            <person name="Beletsky A.V."/>
            <person name="Mardanov A.V."/>
            <person name="Rudenko T.S."/>
            <person name="Grabovich M.Y."/>
        </authorList>
    </citation>
    <scope>NUCLEOTIDE SEQUENCE [LARGE SCALE GENOMIC DNA]</scope>
    <source>
        <strain evidence="4 5">MK1</strain>
        <plasmid evidence="4 5">pThlacMK1_1</plasmid>
    </source>
</reference>
<comment type="similarity">
    <text evidence="1">Belongs to the initiator RepB protein family.</text>
</comment>
<dbReference type="InterPro" id="IPR036388">
    <property type="entry name" value="WH-like_DNA-bd_sf"/>
</dbReference>
<gene>
    <name evidence="4" type="ORF">RCF98_17565</name>
</gene>
<feature type="region of interest" description="Disordered" evidence="2">
    <location>
        <begin position="268"/>
        <end position="302"/>
    </location>
</feature>
<name>A0ABY9MV18_9GAMM</name>
<geneLocation type="plasmid" evidence="4 5">
    <name>pThlacMK1_1</name>
</geneLocation>
<organism evidence="4 5">
    <name type="scientific">Thiothrix lacustris</name>
    <dbReference type="NCBI Taxonomy" id="525917"/>
    <lineage>
        <taxon>Bacteria</taxon>
        <taxon>Pseudomonadati</taxon>
        <taxon>Pseudomonadota</taxon>
        <taxon>Gammaproteobacteria</taxon>
        <taxon>Thiotrichales</taxon>
        <taxon>Thiotrichaceae</taxon>
        <taxon>Thiothrix</taxon>
    </lineage>
</organism>
<keyword evidence="5" id="KW-1185">Reference proteome</keyword>
<evidence type="ECO:0000313" key="4">
    <source>
        <dbReference type="EMBL" id="WML92516.1"/>
    </source>
</evidence>
<accession>A0ABY9MV18</accession>